<evidence type="ECO:0000313" key="2">
    <source>
        <dbReference type="EMBL" id="ORV13984.1"/>
    </source>
</evidence>
<dbReference type="InterPro" id="IPR022062">
    <property type="entry name" value="DUF3618"/>
</dbReference>
<dbReference type="OrthoDB" id="4641350at2"/>
<evidence type="ECO:0000313" key="5">
    <source>
        <dbReference type="Proteomes" id="UP000230971"/>
    </source>
</evidence>
<dbReference type="Proteomes" id="UP000193907">
    <property type="component" value="Unassembled WGS sequence"/>
</dbReference>
<reference evidence="2 4" key="1">
    <citation type="submission" date="2016-01" db="EMBL/GenBank/DDBJ databases">
        <title>The new phylogeny of the genus Mycobacterium.</title>
        <authorList>
            <person name="Tarcisio F."/>
            <person name="Conor M."/>
            <person name="Antonella G."/>
            <person name="Elisabetta G."/>
            <person name="Giulia F.S."/>
            <person name="Sara T."/>
            <person name="Anna F."/>
            <person name="Clotilde B."/>
            <person name="Roberto B."/>
            <person name="Veronica D.S."/>
            <person name="Fabio R."/>
            <person name="Monica P."/>
            <person name="Olivier J."/>
            <person name="Enrico T."/>
            <person name="Nicola S."/>
        </authorList>
    </citation>
    <scope>NUCLEOTIDE SEQUENCE [LARGE SCALE GENOMIC DNA]</scope>
    <source>
        <strain evidence="2 4">DSM 44243</strain>
    </source>
</reference>
<reference evidence="3 5" key="2">
    <citation type="journal article" date="2017" name="Infect. Genet. Evol.">
        <title>The new phylogeny of the genus Mycobacterium: The old and the news.</title>
        <authorList>
            <person name="Tortoli E."/>
            <person name="Fedrizzi T."/>
            <person name="Meehan C.J."/>
            <person name="Trovato A."/>
            <person name="Grottola A."/>
            <person name="Giacobazzi E."/>
            <person name="Serpini G.F."/>
            <person name="Tagliazucchi S."/>
            <person name="Fabio A."/>
            <person name="Bettua C."/>
            <person name="Bertorelli R."/>
            <person name="Frascaro F."/>
            <person name="De Sanctis V."/>
            <person name="Pecorari M."/>
            <person name="Jousson O."/>
            <person name="Segata N."/>
            <person name="Cirillo D.M."/>
        </authorList>
    </citation>
    <scope>NUCLEOTIDE SEQUENCE [LARGE SCALE GENOMIC DNA]</scope>
    <source>
        <strain evidence="3 5">NCTC 12882</strain>
    </source>
</reference>
<dbReference type="EMBL" id="LQOM01000025">
    <property type="protein sequence ID" value="ORV13984.1"/>
    <property type="molecule type" value="Genomic_DNA"/>
</dbReference>
<dbReference type="AlphaFoldDB" id="A0A1X1RRH2"/>
<dbReference type="EMBL" id="PDKV01000003">
    <property type="protein sequence ID" value="PIB80256.1"/>
    <property type="molecule type" value="Genomic_DNA"/>
</dbReference>
<comment type="caution">
    <text evidence="2">The sequence shown here is derived from an EMBL/GenBank/DDBJ whole genome shotgun (WGS) entry which is preliminary data.</text>
</comment>
<keyword evidence="1" id="KW-0812">Transmembrane</keyword>
<feature type="transmembrane region" description="Helical" evidence="1">
    <location>
        <begin position="48"/>
        <end position="67"/>
    </location>
</feature>
<sequence>MAGPEPGPDARIGDIQSDIERTRGELGDTVDALSAKVDRSKAAAKPSLAVVASVAGMTVVGIFWWRWRSGRRR</sequence>
<evidence type="ECO:0000256" key="1">
    <source>
        <dbReference type="SAM" id="Phobius"/>
    </source>
</evidence>
<dbReference type="Pfam" id="PF12277">
    <property type="entry name" value="DUF3618"/>
    <property type="match status" value="1"/>
</dbReference>
<proteinExistence type="predicted"/>
<dbReference type="RefSeq" id="WP_062540367.1">
    <property type="nucleotide sequence ID" value="NZ_BBUN01000210.1"/>
</dbReference>
<organism evidence="2 4">
    <name type="scientific">Mycobacterium celatum</name>
    <dbReference type="NCBI Taxonomy" id="28045"/>
    <lineage>
        <taxon>Bacteria</taxon>
        <taxon>Bacillati</taxon>
        <taxon>Actinomycetota</taxon>
        <taxon>Actinomycetes</taxon>
        <taxon>Mycobacteriales</taxon>
        <taxon>Mycobacteriaceae</taxon>
        <taxon>Mycobacterium</taxon>
    </lineage>
</organism>
<evidence type="ECO:0000313" key="4">
    <source>
        <dbReference type="Proteomes" id="UP000193907"/>
    </source>
</evidence>
<gene>
    <name evidence="2" type="ORF">AWB95_10400</name>
    <name evidence="3" type="ORF">CQY23_04360</name>
</gene>
<accession>A0A1X1RRH2</accession>
<dbReference type="Proteomes" id="UP000230971">
    <property type="component" value="Unassembled WGS sequence"/>
</dbReference>
<protein>
    <submittedName>
        <fullName evidence="3">DUF3618 domain-containing protein</fullName>
    </submittedName>
</protein>
<keyword evidence="4" id="KW-1185">Reference proteome</keyword>
<keyword evidence="1" id="KW-1133">Transmembrane helix</keyword>
<keyword evidence="1" id="KW-0472">Membrane</keyword>
<evidence type="ECO:0000313" key="3">
    <source>
        <dbReference type="EMBL" id="PIB80256.1"/>
    </source>
</evidence>
<dbReference type="STRING" id="28045.AWB95_10400"/>
<name>A0A1X1RRH2_MYCCE</name>